<feature type="domain" description="YbaK/aminoacyl-tRNA synthetase-associated" evidence="1">
    <location>
        <begin position="24"/>
        <end position="142"/>
    </location>
</feature>
<dbReference type="EMBL" id="JFFR01000003">
    <property type="protein sequence ID" value="KDN29730.1"/>
    <property type="molecule type" value="Genomic_DNA"/>
</dbReference>
<evidence type="ECO:0000313" key="2">
    <source>
        <dbReference type="EMBL" id="KDN29730.1"/>
    </source>
</evidence>
<proteinExistence type="predicted"/>
<keyword evidence="3" id="KW-1185">Reference proteome</keyword>
<dbReference type="InterPro" id="IPR036754">
    <property type="entry name" value="YbaK/aa-tRNA-synt-asso_dom_sf"/>
</dbReference>
<dbReference type="STRING" id="212667.VFDL14_00750"/>
<dbReference type="Gene3D" id="3.90.960.10">
    <property type="entry name" value="YbaK/aminoacyl-tRNA synthetase-associated domain"/>
    <property type="match status" value="1"/>
</dbReference>
<sequence length="153" mass="17008">MKTVITDWLDQQQVAYRLLLQDKKTTSIEETAQARGIEPSQMVKCILLRDMGNQYALACAPGDKSIDPKKVRAVLNCRRMTCVSQQDVESVTGFKVGCVGPLALKRYMPIIFDRSLQQNKIVTISSGERMAGIALDLNDLMNLCAPIEADICK</sequence>
<evidence type="ECO:0000313" key="3">
    <source>
        <dbReference type="Proteomes" id="UP000027219"/>
    </source>
</evidence>
<dbReference type="Pfam" id="PF04073">
    <property type="entry name" value="tRNA_edit"/>
    <property type="match status" value="1"/>
</dbReference>
<protein>
    <submittedName>
        <fullName evidence="2">Regulatory protein</fullName>
    </submittedName>
</protein>
<dbReference type="PANTHER" id="PTHR30411">
    <property type="entry name" value="CYTOPLASMIC PROTEIN"/>
    <property type="match status" value="1"/>
</dbReference>
<dbReference type="PANTHER" id="PTHR30411:SF9">
    <property type="entry name" value="MULTIFUNCTIONAL SER_THR-TRNA DEACYLASE PROXP-Y"/>
    <property type="match status" value="1"/>
</dbReference>
<dbReference type="AlphaFoldDB" id="A0A066URQ9"/>
<organism evidence="2 3">
    <name type="scientific">Vibrio fortis</name>
    <dbReference type="NCBI Taxonomy" id="212667"/>
    <lineage>
        <taxon>Bacteria</taxon>
        <taxon>Pseudomonadati</taxon>
        <taxon>Pseudomonadota</taxon>
        <taxon>Gammaproteobacteria</taxon>
        <taxon>Vibrionales</taxon>
        <taxon>Vibrionaceae</taxon>
        <taxon>Vibrio</taxon>
    </lineage>
</organism>
<dbReference type="CDD" id="cd04332">
    <property type="entry name" value="YbaK_like"/>
    <property type="match status" value="1"/>
</dbReference>
<dbReference type="GO" id="GO:0002161">
    <property type="term" value="F:aminoacyl-tRNA deacylase activity"/>
    <property type="evidence" value="ECO:0007669"/>
    <property type="project" value="InterPro"/>
</dbReference>
<evidence type="ECO:0000259" key="1">
    <source>
        <dbReference type="Pfam" id="PF04073"/>
    </source>
</evidence>
<comment type="caution">
    <text evidence="2">The sequence shown here is derived from an EMBL/GenBank/DDBJ whole genome shotgun (WGS) entry which is preliminary data.</text>
</comment>
<dbReference type="Proteomes" id="UP000027219">
    <property type="component" value="Unassembled WGS sequence"/>
</dbReference>
<gene>
    <name evidence="2" type="ORF">VFDL14_00750</name>
</gene>
<dbReference type="RefSeq" id="WP_032549818.1">
    <property type="nucleotide sequence ID" value="NZ_JFFR01000003.1"/>
</dbReference>
<dbReference type="InterPro" id="IPR007214">
    <property type="entry name" value="YbaK/aa-tRNA-synth-assoc-dom"/>
</dbReference>
<dbReference type="OrthoDB" id="9798760at2"/>
<name>A0A066URQ9_9VIBR</name>
<dbReference type="SUPFAM" id="SSF55826">
    <property type="entry name" value="YbaK/ProRS associated domain"/>
    <property type="match status" value="1"/>
</dbReference>
<accession>A0A066URQ9</accession>
<reference evidence="2 3" key="1">
    <citation type="submission" date="2014-02" db="EMBL/GenBank/DDBJ databases">
        <title>Vibrio fortis Dalian14 Genome Sequencing.</title>
        <authorList>
            <person name="Wang Y."/>
            <person name="Song L."/>
            <person name="Liu G."/>
            <person name="Ding J."/>
        </authorList>
    </citation>
    <scope>NUCLEOTIDE SEQUENCE [LARGE SCALE GENOMIC DNA]</scope>
    <source>
        <strain evidence="2 3">Dalian14</strain>
    </source>
</reference>